<evidence type="ECO:0000256" key="1">
    <source>
        <dbReference type="ARBA" id="ARBA00010641"/>
    </source>
</evidence>
<evidence type="ECO:0000256" key="4">
    <source>
        <dbReference type="ARBA" id="ARBA00023163"/>
    </source>
</evidence>
<dbReference type="GO" id="GO:0006352">
    <property type="term" value="P:DNA-templated transcription initiation"/>
    <property type="evidence" value="ECO:0007669"/>
    <property type="project" value="InterPro"/>
</dbReference>
<dbReference type="EMBL" id="FNFO01000004">
    <property type="protein sequence ID" value="SDL15682.1"/>
    <property type="molecule type" value="Genomic_DNA"/>
</dbReference>
<dbReference type="InterPro" id="IPR013249">
    <property type="entry name" value="RNA_pol_sigma70_r4_t2"/>
</dbReference>
<accession>A0A1G9HS45</accession>
<keyword evidence="8" id="KW-1185">Reference proteome</keyword>
<dbReference type="Gene3D" id="1.10.10.10">
    <property type="entry name" value="Winged helix-like DNA-binding domain superfamily/Winged helix DNA-binding domain"/>
    <property type="match status" value="1"/>
</dbReference>
<evidence type="ECO:0000259" key="6">
    <source>
        <dbReference type="Pfam" id="PF08281"/>
    </source>
</evidence>
<dbReference type="NCBIfam" id="TIGR02937">
    <property type="entry name" value="sigma70-ECF"/>
    <property type="match status" value="1"/>
</dbReference>
<dbReference type="InterPro" id="IPR013324">
    <property type="entry name" value="RNA_pol_sigma_r3/r4-like"/>
</dbReference>
<evidence type="ECO:0000313" key="8">
    <source>
        <dbReference type="Proteomes" id="UP000198510"/>
    </source>
</evidence>
<dbReference type="SUPFAM" id="SSF88659">
    <property type="entry name" value="Sigma3 and sigma4 domains of RNA polymerase sigma factors"/>
    <property type="match status" value="1"/>
</dbReference>
<comment type="similarity">
    <text evidence="1">Belongs to the sigma-70 factor family. ECF subfamily.</text>
</comment>
<evidence type="ECO:0000259" key="5">
    <source>
        <dbReference type="Pfam" id="PF04542"/>
    </source>
</evidence>
<dbReference type="InterPro" id="IPR014284">
    <property type="entry name" value="RNA_pol_sigma-70_dom"/>
</dbReference>
<dbReference type="Pfam" id="PF04542">
    <property type="entry name" value="Sigma70_r2"/>
    <property type="match status" value="1"/>
</dbReference>
<dbReference type="GO" id="GO:0003677">
    <property type="term" value="F:DNA binding"/>
    <property type="evidence" value="ECO:0007669"/>
    <property type="project" value="InterPro"/>
</dbReference>
<dbReference type="CDD" id="cd06171">
    <property type="entry name" value="Sigma70_r4"/>
    <property type="match status" value="1"/>
</dbReference>
<dbReference type="InterPro" id="IPR007627">
    <property type="entry name" value="RNA_pol_sigma70_r2"/>
</dbReference>
<organism evidence="7 8">
    <name type="scientific">Catalinimonas alkaloidigena</name>
    <dbReference type="NCBI Taxonomy" id="1075417"/>
    <lineage>
        <taxon>Bacteria</taxon>
        <taxon>Pseudomonadati</taxon>
        <taxon>Bacteroidota</taxon>
        <taxon>Cytophagia</taxon>
        <taxon>Cytophagales</taxon>
        <taxon>Catalimonadaceae</taxon>
        <taxon>Catalinimonas</taxon>
    </lineage>
</organism>
<evidence type="ECO:0000256" key="2">
    <source>
        <dbReference type="ARBA" id="ARBA00023015"/>
    </source>
</evidence>
<dbReference type="GO" id="GO:0016987">
    <property type="term" value="F:sigma factor activity"/>
    <property type="evidence" value="ECO:0007669"/>
    <property type="project" value="UniProtKB-KW"/>
</dbReference>
<keyword evidence="3" id="KW-0731">Sigma factor</keyword>
<keyword evidence="2" id="KW-0805">Transcription regulation</keyword>
<gene>
    <name evidence="7" type="ORF">SAMN05421823_104519</name>
</gene>
<dbReference type="Pfam" id="PF08281">
    <property type="entry name" value="Sigma70_r4_2"/>
    <property type="match status" value="1"/>
</dbReference>
<dbReference type="InterPro" id="IPR013325">
    <property type="entry name" value="RNA_pol_sigma_r2"/>
</dbReference>
<dbReference type="Gene3D" id="1.10.1740.10">
    <property type="match status" value="1"/>
</dbReference>
<dbReference type="RefSeq" id="WP_089682679.1">
    <property type="nucleotide sequence ID" value="NZ_FNFO01000004.1"/>
</dbReference>
<dbReference type="SUPFAM" id="SSF88946">
    <property type="entry name" value="Sigma2 domain of RNA polymerase sigma factors"/>
    <property type="match status" value="1"/>
</dbReference>
<keyword evidence="4" id="KW-0804">Transcription</keyword>
<dbReference type="AlphaFoldDB" id="A0A1G9HS45"/>
<evidence type="ECO:0000256" key="3">
    <source>
        <dbReference type="ARBA" id="ARBA00023082"/>
    </source>
</evidence>
<dbReference type="InterPro" id="IPR036388">
    <property type="entry name" value="WH-like_DNA-bd_sf"/>
</dbReference>
<dbReference type="InterPro" id="IPR039425">
    <property type="entry name" value="RNA_pol_sigma-70-like"/>
</dbReference>
<dbReference type="PANTHER" id="PTHR43133:SF46">
    <property type="entry name" value="RNA POLYMERASE SIGMA-70 FACTOR ECF SUBFAMILY"/>
    <property type="match status" value="1"/>
</dbReference>
<reference evidence="7 8" key="1">
    <citation type="submission" date="2016-10" db="EMBL/GenBank/DDBJ databases">
        <authorList>
            <person name="de Groot N.N."/>
        </authorList>
    </citation>
    <scope>NUCLEOTIDE SEQUENCE [LARGE SCALE GENOMIC DNA]</scope>
    <source>
        <strain evidence="7 8">DSM 25186</strain>
    </source>
</reference>
<feature type="domain" description="RNA polymerase sigma factor 70 region 4 type 2" evidence="6">
    <location>
        <begin position="127"/>
        <end position="179"/>
    </location>
</feature>
<dbReference type="Proteomes" id="UP000198510">
    <property type="component" value="Unassembled WGS sequence"/>
</dbReference>
<protein>
    <submittedName>
        <fullName evidence="7">RNA polymerase sigma-70 factor, ECF subfamily</fullName>
    </submittedName>
</protein>
<dbReference type="OrthoDB" id="9150024at2"/>
<dbReference type="PANTHER" id="PTHR43133">
    <property type="entry name" value="RNA POLYMERASE ECF-TYPE SIGMA FACTO"/>
    <property type="match status" value="1"/>
</dbReference>
<name>A0A1G9HS45_9BACT</name>
<dbReference type="STRING" id="1075417.SAMN05421823_104519"/>
<evidence type="ECO:0000313" key="7">
    <source>
        <dbReference type="EMBL" id="SDL15682.1"/>
    </source>
</evidence>
<feature type="domain" description="RNA polymerase sigma-70 region 2" evidence="5">
    <location>
        <begin position="27"/>
        <end position="94"/>
    </location>
</feature>
<sequence length="199" mass="23890">MLPSPSDDTALWNQFLQGDRDALSHIFLSHHKELMQYGRRIHPEEETIKDEIQELFVDLWKNRDGLSRNIENVRFYLFRGLRRRLIRSGQRQRRSQKISHQQEMGGETQPSAEYRLVAMQREEALQRQLYDWIDDLPPRQREAMYMRFFQEMRYEEIASIMAVHEQSVRNLIHLAIKTLRKNAVYPLLCGSLLWQMAAF</sequence>
<proteinExistence type="inferred from homology"/>